<keyword evidence="1" id="KW-1133">Transmembrane helix</keyword>
<proteinExistence type="predicted"/>
<dbReference type="AlphaFoldDB" id="A0A8D8VRB3"/>
<accession>A0A8D8VRB3</accession>
<keyword evidence="1" id="KW-0472">Membrane</keyword>
<feature type="transmembrane region" description="Helical" evidence="1">
    <location>
        <begin position="12"/>
        <end position="35"/>
    </location>
</feature>
<evidence type="ECO:0000313" key="2">
    <source>
        <dbReference type="EMBL" id="CAG6632852.1"/>
    </source>
</evidence>
<protein>
    <submittedName>
        <fullName evidence="2">Uncharacterized protein</fullName>
    </submittedName>
</protein>
<sequence>MRMKAPEKNCLVIILRMTIVQCLLWTGMIAMHWTIRTIRSFPPMLGPRPNETCGDETENKPWAGDEVMLIYSTMSQMMKMDQHRGGNVVQQSVLQRETCLMKR</sequence>
<dbReference type="EMBL" id="HBUF01080870">
    <property type="protein sequence ID" value="CAG6632852.1"/>
    <property type="molecule type" value="Transcribed_RNA"/>
</dbReference>
<reference evidence="2" key="1">
    <citation type="submission" date="2021-05" db="EMBL/GenBank/DDBJ databases">
        <authorList>
            <person name="Alioto T."/>
            <person name="Alioto T."/>
            <person name="Gomez Garrido J."/>
        </authorList>
    </citation>
    <scope>NUCLEOTIDE SEQUENCE</scope>
</reference>
<keyword evidence="1" id="KW-0812">Transmembrane</keyword>
<name>A0A8D8VRB3_9HEMI</name>
<evidence type="ECO:0000256" key="1">
    <source>
        <dbReference type="SAM" id="Phobius"/>
    </source>
</evidence>
<organism evidence="2">
    <name type="scientific">Cacopsylla melanoneura</name>
    <dbReference type="NCBI Taxonomy" id="428564"/>
    <lineage>
        <taxon>Eukaryota</taxon>
        <taxon>Metazoa</taxon>
        <taxon>Ecdysozoa</taxon>
        <taxon>Arthropoda</taxon>
        <taxon>Hexapoda</taxon>
        <taxon>Insecta</taxon>
        <taxon>Pterygota</taxon>
        <taxon>Neoptera</taxon>
        <taxon>Paraneoptera</taxon>
        <taxon>Hemiptera</taxon>
        <taxon>Sternorrhyncha</taxon>
        <taxon>Psylloidea</taxon>
        <taxon>Psyllidae</taxon>
        <taxon>Psyllinae</taxon>
        <taxon>Cacopsylla</taxon>
    </lineage>
</organism>